<name>A0A165EIG8_9APHY</name>
<dbReference type="RefSeq" id="XP_040764860.1">
    <property type="nucleotide sequence ID" value="XM_040906386.1"/>
</dbReference>
<organism evidence="2 3">
    <name type="scientific">Laetiporus sulphureus 93-53</name>
    <dbReference type="NCBI Taxonomy" id="1314785"/>
    <lineage>
        <taxon>Eukaryota</taxon>
        <taxon>Fungi</taxon>
        <taxon>Dikarya</taxon>
        <taxon>Basidiomycota</taxon>
        <taxon>Agaricomycotina</taxon>
        <taxon>Agaricomycetes</taxon>
        <taxon>Polyporales</taxon>
        <taxon>Laetiporus</taxon>
    </lineage>
</organism>
<evidence type="ECO:0000313" key="2">
    <source>
        <dbReference type="EMBL" id="KZT07120.1"/>
    </source>
</evidence>
<dbReference type="InParanoid" id="A0A165EIG8"/>
<evidence type="ECO:0000313" key="3">
    <source>
        <dbReference type="Proteomes" id="UP000076871"/>
    </source>
</evidence>
<reference evidence="2 3" key="1">
    <citation type="journal article" date="2016" name="Mol. Biol. Evol.">
        <title>Comparative Genomics of Early-Diverging Mushroom-Forming Fungi Provides Insights into the Origins of Lignocellulose Decay Capabilities.</title>
        <authorList>
            <person name="Nagy L.G."/>
            <person name="Riley R."/>
            <person name="Tritt A."/>
            <person name="Adam C."/>
            <person name="Daum C."/>
            <person name="Floudas D."/>
            <person name="Sun H."/>
            <person name="Yadav J.S."/>
            <person name="Pangilinan J."/>
            <person name="Larsson K.H."/>
            <person name="Matsuura K."/>
            <person name="Barry K."/>
            <person name="Labutti K."/>
            <person name="Kuo R."/>
            <person name="Ohm R.A."/>
            <person name="Bhattacharya S.S."/>
            <person name="Shirouzu T."/>
            <person name="Yoshinaga Y."/>
            <person name="Martin F.M."/>
            <person name="Grigoriev I.V."/>
            <person name="Hibbett D.S."/>
        </authorList>
    </citation>
    <scope>NUCLEOTIDE SEQUENCE [LARGE SCALE GENOMIC DNA]</scope>
    <source>
        <strain evidence="2 3">93-53</strain>
    </source>
</reference>
<dbReference type="OrthoDB" id="2745718at2759"/>
<gene>
    <name evidence="2" type="ORF">LAESUDRAFT_699525</name>
</gene>
<dbReference type="SUPFAM" id="SSF81383">
    <property type="entry name" value="F-box domain"/>
    <property type="match status" value="1"/>
</dbReference>
<protein>
    <recommendedName>
        <fullName evidence="1">F-box domain-containing protein</fullName>
    </recommendedName>
</protein>
<dbReference type="CDD" id="cd09917">
    <property type="entry name" value="F-box_SF"/>
    <property type="match status" value="1"/>
</dbReference>
<dbReference type="GeneID" id="63823415"/>
<dbReference type="SMART" id="SM00256">
    <property type="entry name" value="FBOX"/>
    <property type="match status" value="1"/>
</dbReference>
<dbReference type="Proteomes" id="UP000076871">
    <property type="component" value="Unassembled WGS sequence"/>
</dbReference>
<dbReference type="Gene3D" id="1.20.1280.50">
    <property type="match status" value="1"/>
</dbReference>
<accession>A0A165EIG8</accession>
<dbReference type="PROSITE" id="PS50181">
    <property type="entry name" value="FBOX"/>
    <property type="match status" value="1"/>
</dbReference>
<dbReference type="InterPro" id="IPR001810">
    <property type="entry name" value="F-box_dom"/>
</dbReference>
<sequence length="531" mass="60022">MLASSPKESYNYADDTLIPSHSLLDVLPVEITIQILQRLSCREILRCSLACKALRTIIQVSVEIQYKIELDVDGLEDGLPSQMSTKERLELLLDRRRRWRKLDWVERVTVPSPRLSHAYELVGGVYAKGAPFGETNGSHVFSATWLPSRMQAMRKVERDDVGVSMRDFALDPSQDLVAFFAVPDPSANGRLLAQVALRKLSTNEPYPGVARKVLRVLLPPFLPGHAVIQIVDDVIGVFSLSEERGLVIWHWRSARVLVHRVGNEFPESVCDFAFLSSRAYVLTTTMDPGTVEVYTFEDHAEPPEHEPAPPAHVATLQLPPLAEDSMLMFFTTHTGPFVCNPIPGKPFHVSRDSYVHMMSMDYLAERSYHMIVHNRFLLSFVPRDGVKLHSKVELTWKEWGPTNTRIIRRTGSYQLLRYVHGARIILPPTRQASGQLMQVLDFNVHSRRVNDPAAVQDTPDNDLVYDLDEGSSTARAGDIFQHDVVTSLPFSTTTRRVQGRHSGFMIDDERIVGTKSGFFMYPSNDIDVFIF</sequence>
<dbReference type="EMBL" id="KV427621">
    <property type="protein sequence ID" value="KZT07120.1"/>
    <property type="molecule type" value="Genomic_DNA"/>
</dbReference>
<evidence type="ECO:0000259" key="1">
    <source>
        <dbReference type="PROSITE" id="PS50181"/>
    </source>
</evidence>
<dbReference type="AlphaFoldDB" id="A0A165EIG8"/>
<keyword evidence="3" id="KW-1185">Reference proteome</keyword>
<dbReference type="InterPro" id="IPR036047">
    <property type="entry name" value="F-box-like_dom_sf"/>
</dbReference>
<feature type="domain" description="F-box" evidence="1">
    <location>
        <begin position="21"/>
        <end position="69"/>
    </location>
</feature>
<dbReference type="Pfam" id="PF12937">
    <property type="entry name" value="F-box-like"/>
    <property type="match status" value="1"/>
</dbReference>
<proteinExistence type="predicted"/>